<feature type="compositionally biased region" description="Low complexity" evidence="1">
    <location>
        <begin position="76"/>
        <end position="95"/>
    </location>
</feature>
<sequence>MTERTGKGALRRATALLKGGAAALACALVLALAAPAALPAPVGEAPGGPASLRPADHAPESRAWADEAPSGESRDGAAAAGGAAGSGDAEGAEPSAGKDAKADGDSAEEGAKVVGIEPALTADSIDPENRVDVTQRSDSSFIYETQIYELLGQPSLYDRQTVQVTGEAMGDLVTAADPAFRWMVLRAVDGSRESQVTVYLSAKQAEQVRNLGRYGVRGSTVQVTGTFYESDPDFEGAQLVRASTVNVLDDGARTPDAFELSSFVPGIVLVALGLVLLAAFGYALERRR</sequence>
<gene>
    <name evidence="4" type="ORF">HLV38_04635</name>
</gene>
<evidence type="ECO:0000256" key="1">
    <source>
        <dbReference type="SAM" id="MobiDB-lite"/>
    </source>
</evidence>
<keyword evidence="5" id="KW-1185">Reference proteome</keyword>
<name>A0A6M8J1Q9_9ACTN</name>
<dbReference type="AlphaFoldDB" id="A0A6M8J1Q9"/>
<dbReference type="EMBL" id="CP053716">
    <property type="protein sequence ID" value="QKF07484.1"/>
    <property type="molecule type" value="Genomic_DNA"/>
</dbReference>
<evidence type="ECO:0000313" key="4">
    <source>
        <dbReference type="EMBL" id="QKF07484.1"/>
    </source>
</evidence>
<feature type="region of interest" description="Disordered" evidence="1">
    <location>
        <begin position="44"/>
        <end position="109"/>
    </location>
</feature>
<dbReference type="KEGG" id="bwa:HLV38_04635"/>
<organism evidence="4 5">
    <name type="scientific">Berryella wangjianweii</name>
    <dbReference type="NCBI Taxonomy" id="2734634"/>
    <lineage>
        <taxon>Bacteria</taxon>
        <taxon>Bacillati</taxon>
        <taxon>Actinomycetota</taxon>
        <taxon>Coriobacteriia</taxon>
        <taxon>Eggerthellales</taxon>
        <taxon>Eggerthellaceae</taxon>
        <taxon>Berryella</taxon>
    </lineage>
</organism>
<feature type="transmembrane region" description="Helical" evidence="2">
    <location>
        <begin position="263"/>
        <end position="284"/>
    </location>
</feature>
<evidence type="ECO:0000313" key="5">
    <source>
        <dbReference type="Proteomes" id="UP000503297"/>
    </source>
</evidence>
<keyword evidence="2" id="KW-0472">Membrane</keyword>
<proteinExistence type="predicted"/>
<feature type="signal peptide" evidence="3">
    <location>
        <begin position="1"/>
        <end position="36"/>
    </location>
</feature>
<evidence type="ECO:0000256" key="2">
    <source>
        <dbReference type="SAM" id="Phobius"/>
    </source>
</evidence>
<keyword evidence="2" id="KW-1133">Transmembrane helix</keyword>
<dbReference type="Proteomes" id="UP000503297">
    <property type="component" value="Chromosome"/>
</dbReference>
<keyword evidence="3" id="KW-0732">Signal</keyword>
<dbReference type="RefSeq" id="WP_173164637.1">
    <property type="nucleotide sequence ID" value="NZ_CP053716.1"/>
</dbReference>
<feature type="chain" id="PRO_5039161128" evidence="3">
    <location>
        <begin position="37"/>
        <end position="288"/>
    </location>
</feature>
<evidence type="ECO:0000256" key="3">
    <source>
        <dbReference type="SAM" id="SignalP"/>
    </source>
</evidence>
<keyword evidence="2" id="KW-0812">Transmembrane</keyword>
<feature type="compositionally biased region" description="Basic and acidic residues" evidence="1">
    <location>
        <begin position="54"/>
        <end position="65"/>
    </location>
</feature>
<protein>
    <submittedName>
        <fullName evidence="4">Uncharacterized protein</fullName>
    </submittedName>
</protein>
<reference evidence="5" key="1">
    <citation type="submission" date="2020-05" db="EMBL/GenBank/DDBJ databases">
        <title>Novel species in genus Nocardioides.</title>
        <authorList>
            <person name="Zhang G."/>
        </authorList>
    </citation>
    <scope>NUCLEOTIDE SEQUENCE [LARGE SCALE GENOMIC DNA]</scope>
    <source>
        <strain evidence="5">zg-1050</strain>
    </source>
</reference>
<accession>A0A6M8J1Q9</accession>